<name>A0A7W5CEU4_9BACL</name>
<proteinExistence type="predicted"/>
<keyword evidence="2" id="KW-1185">Reference proteome</keyword>
<sequence>MEALRKLVRDRFAEIKVKQIAAREAGIVENISYIAATNGQRLNLTFFLP</sequence>
<gene>
    <name evidence="1" type="ORF">FHS16_006086</name>
</gene>
<dbReference type="Proteomes" id="UP000518605">
    <property type="component" value="Unassembled WGS sequence"/>
</dbReference>
<dbReference type="RefSeq" id="WP_183571081.1">
    <property type="nucleotide sequence ID" value="NZ_CBCSLB010000037.1"/>
</dbReference>
<protein>
    <submittedName>
        <fullName evidence="1">Uncharacterized protein</fullName>
    </submittedName>
</protein>
<evidence type="ECO:0000313" key="2">
    <source>
        <dbReference type="Proteomes" id="UP000518605"/>
    </source>
</evidence>
<evidence type="ECO:0000313" key="1">
    <source>
        <dbReference type="EMBL" id="MBB3155970.1"/>
    </source>
</evidence>
<dbReference type="AlphaFoldDB" id="A0A7W5CEU4"/>
<reference evidence="1 2" key="1">
    <citation type="submission" date="2020-08" db="EMBL/GenBank/DDBJ databases">
        <title>Genomic Encyclopedia of Type Strains, Phase III (KMG-III): the genomes of soil and plant-associated and newly described type strains.</title>
        <authorList>
            <person name="Whitman W."/>
        </authorList>
    </citation>
    <scope>NUCLEOTIDE SEQUENCE [LARGE SCALE GENOMIC DNA]</scope>
    <source>
        <strain evidence="1 2">CECT 8234</strain>
    </source>
</reference>
<dbReference type="EMBL" id="JACHXW010000031">
    <property type="protein sequence ID" value="MBB3155970.1"/>
    <property type="molecule type" value="Genomic_DNA"/>
</dbReference>
<accession>A0A7W5CEU4</accession>
<organism evidence="1 2">
    <name type="scientific">Paenibacillus endophyticus</name>
    <dbReference type="NCBI Taxonomy" id="1294268"/>
    <lineage>
        <taxon>Bacteria</taxon>
        <taxon>Bacillati</taxon>
        <taxon>Bacillota</taxon>
        <taxon>Bacilli</taxon>
        <taxon>Bacillales</taxon>
        <taxon>Paenibacillaceae</taxon>
        <taxon>Paenibacillus</taxon>
    </lineage>
</organism>
<comment type="caution">
    <text evidence="1">The sequence shown here is derived from an EMBL/GenBank/DDBJ whole genome shotgun (WGS) entry which is preliminary data.</text>
</comment>